<evidence type="ECO:0000256" key="4">
    <source>
        <dbReference type="ARBA" id="ARBA00007261"/>
    </source>
</evidence>
<accession>A0A484GKS1</accession>
<keyword evidence="11" id="KW-0862">Zinc</keyword>
<dbReference type="InterPro" id="IPR011765">
    <property type="entry name" value="Pept_M16_N"/>
</dbReference>
<keyword evidence="9" id="KW-0479">Metal-binding</keyword>
<evidence type="ECO:0000256" key="10">
    <source>
        <dbReference type="ARBA" id="ARBA00022801"/>
    </source>
</evidence>
<keyword evidence="8" id="KW-0645">Protease</keyword>
<dbReference type="GO" id="GO:0046872">
    <property type="term" value="F:metal ion binding"/>
    <property type="evidence" value="ECO:0007669"/>
    <property type="project" value="UniProtKB-KW"/>
</dbReference>
<reference evidence="20 21" key="1">
    <citation type="journal article" date="2018" name="Genomics">
        <title>Molecular footprints of inshore aquatic adaptation in Indo-Pacific humpback dolphin (Sousa chinensis).</title>
        <authorList>
            <person name="Ming Y."/>
            <person name="Jian J."/>
            <person name="Yu F."/>
            <person name="Yu X."/>
            <person name="Wang J."/>
            <person name="Liu W."/>
        </authorList>
    </citation>
    <scope>NUCLEOTIDE SEQUENCE [LARGE SCALE GENOMIC DNA]</scope>
    <source>
        <strain evidence="20">MY-2018</strain>
        <tissue evidence="20">Skin</tissue>
    </source>
</reference>
<feature type="domain" description="Peptidase M16 C-terminal" evidence="19">
    <location>
        <begin position="258"/>
        <end position="442"/>
    </location>
</feature>
<dbReference type="SUPFAM" id="SSF63411">
    <property type="entry name" value="LuxS/MPP-like metallohydrolase"/>
    <property type="match status" value="2"/>
</dbReference>
<evidence type="ECO:0000256" key="14">
    <source>
        <dbReference type="ARBA" id="ARBA00023128"/>
    </source>
</evidence>
<evidence type="ECO:0000313" key="21">
    <source>
        <dbReference type="Proteomes" id="UP000295264"/>
    </source>
</evidence>
<feature type="domain" description="Peptidase M16 N-terminal" evidence="18">
    <location>
        <begin position="144"/>
        <end position="252"/>
    </location>
</feature>
<keyword evidence="21" id="KW-1185">Reference proteome</keyword>
<evidence type="ECO:0000256" key="12">
    <source>
        <dbReference type="ARBA" id="ARBA00022946"/>
    </source>
</evidence>
<keyword evidence="13" id="KW-0482">Metalloprotease</keyword>
<organism evidence="20 21">
    <name type="scientific">Sousa chinensis</name>
    <name type="common">Indo-pacific humpbacked dolphin</name>
    <name type="synonym">Steno chinensis</name>
    <dbReference type="NCBI Taxonomy" id="103600"/>
    <lineage>
        <taxon>Eukaryota</taxon>
        <taxon>Metazoa</taxon>
        <taxon>Chordata</taxon>
        <taxon>Craniata</taxon>
        <taxon>Vertebrata</taxon>
        <taxon>Euteleostomi</taxon>
        <taxon>Mammalia</taxon>
        <taxon>Eutheria</taxon>
        <taxon>Laurasiatheria</taxon>
        <taxon>Artiodactyla</taxon>
        <taxon>Whippomorpha</taxon>
        <taxon>Cetacea</taxon>
        <taxon>Odontoceti</taxon>
        <taxon>Delphinidae</taxon>
        <taxon>Sousa</taxon>
    </lineage>
</organism>
<evidence type="ECO:0000256" key="11">
    <source>
        <dbReference type="ARBA" id="ARBA00022833"/>
    </source>
</evidence>
<evidence type="ECO:0000256" key="13">
    <source>
        <dbReference type="ARBA" id="ARBA00023049"/>
    </source>
</evidence>
<comment type="cofactor">
    <cofactor evidence="2">
        <name>Zn(2+)</name>
        <dbReference type="ChEBI" id="CHEBI:29105"/>
    </cofactor>
</comment>
<evidence type="ECO:0000259" key="18">
    <source>
        <dbReference type="Pfam" id="PF00675"/>
    </source>
</evidence>
<dbReference type="PROSITE" id="PS00143">
    <property type="entry name" value="INSULINASE"/>
    <property type="match status" value="1"/>
</dbReference>
<dbReference type="GO" id="GO:0006627">
    <property type="term" value="P:protein processing involved in protein targeting to mitochondrion"/>
    <property type="evidence" value="ECO:0007669"/>
    <property type="project" value="TreeGrafter"/>
</dbReference>
<proteinExistence type="inferred from homology"/>
<dbReference type="FunFam" id="3.30.830.10:FF:000001">
    <property type="entry name" value="Mitochondrial-processing peptidase subunit beta, mitochondrial"/>
    <property type="match status" value="1"/>
</dbReference>
<comment type="similarity">
    <text evidence="4 17">Belongs to the peptidase M16 family.</text>
</comment>
<evidence type="ECO:0000256" key="2">
    <source>
        <dbReference type="ARBA" id="ARBA00001947"/>
    </source>
</evidence>
<protein>
    <recommendedName>
        <fullName evidence="7">Mitochondrial-processing peptidase subunit beta</fullName>
        <ecNumber evidence="6">3.4.24.64</ecNumber>
    </recommendedName>
    <alternativeName>
        <fullName evidence="15">Beta-MPP</fullName>
    </alternativeName>
</protein>
<dbReference type="Pfam" id="PF05193">
    <property type="entry name" value="Peptidase_M16_C"/>
    <property type="match status" value="1"/>
</dbReference>
<dbReference type="AlphaFoldDB" id="A0A484GKS1"/>
<evidence type="ECO:0000313" key="20">
    <source>
        <dbReference type="EMBL" id="TEA36302.1"/>
    </source>
</evidence>
<evidence type="ECO:0000256" key="1">
    <source>
        <dbReference type="ARBA" id="ARBA00001098"/>
    </source>
</evidence>
<evidence type="ECO:0000256" key="6">
    <source>
        <dbReference type="ARBA" id="ARBA00012299"/>
    </source>
</evidence>
<dbReference type="EMBL" id="QWLN02006661">
    <property type="protein sequence ID" value="TEA36302.1"/>
    <property type="molecule type" value="Genomic_DNA"/>
</dbReference>
<evidence type="ECO:0000256" key="15">
    <source>
        <dbReference type="ARBA" id="ARBA00031018"/>
    </source>
</evidence>
<feature type="domain" description="Peptidase M16 N-terminal" evidence="18">
    <location>
        <begin position="68"/>
        <end position="113"/>
    </location>
</feature>
<dbReference type="InterPro" id="IPR011249">
    <property type="entry name" value="Metalloenz_LuxS/M16"/>
</dbReference>
<keyword evidence="12" id="KW-0809">Transit peptide</keyword>
<evidence type="ECO:0000256" key="3">
    <source>
        <dbReference type="ARBA" id="ARBA00004305"/>
    </source>
</evidence>
<evidence type="ECO:0000256" key="9">
    <source>
        <dbReference type="ARBA" id="ARBA00022723"/>
    </source>
</evidence>
<dbReference type="PANTHER" id="PTHR11851">
    <property type="entry name" value="METALLOPROTEASE"/>
    <property type="match status" value="1"/>
</dbReference>
<comment type="subcellular location">
    <subcellularLocation>
        <location evidence="3">Mitochondrion matrix</location>
    </subcellularLocation>
</comment>
<dbReference type="InterPro" id="IPR050361">
    <property type="entry name" value="MPP/UQCRC_Complex"/>
</dbReference>
<name>A0A484GKS1_SOUCH</name>
<comment type="subunit">
    <text evidence="5">Heterodimer of PMPCA (alpha) and PMPCB (beta) subunits, forming the mitochondrial processing protease (MPP) in which PMPCA is involved in substrate recognition and binding and PMPCB is the catalytic subunit.</text>
</comment>
<dbReference type="InterPro" id="IPR001431">
    <property type="entry name" value="Pept_M16_Zn_BS"/>
</dbReference>
<dbReference type="GO" id="GO:0005759">
    <property type="term" value="C:mitochondrial matrix"/>
    <property type="evidence" value="ECO:0007669"/>
    <property type="project" value="UniProtKB-SubCell"/>
</dbReference>
<sequence length="527" mass="58668">MMAAAARAALFPAVRRRLCGFAERLLAGRAAGRSLYFGGNRLRSTQAATQVVLNVPETHVTCLENGLRVASEDSGLSTCTVGLWIDAGSRYENEKNNGTAHFLEHMAFKASCKTFFFNAFSLRGSKHNLILRDKGRGHNFFFPLLFQGTKKRSQLDLELEIENMGAHLNAYTSREQTVYYAKAFSKDLPRAVEILADIIQNSTLGEAEIERERGVILREMQEVETNLQEVVFDYLHATAYQNTALGRTILGPTENIKSINRKDLVDYITTHYKGPRIVLAAAGGVSHDELLELAKFHFGDSLSTHKGEIPALPPCKFTGSEIRVRDDKMPLAHLAIAVEAVGWAHPDTICLMVANTLIGNWDRSFGGGMNLSSKLAQLTCHGNLCHSFQSFNTSYTDTGLWGIYMVCEPATVADMLHVVQKEWMRLCTSVTESEVARAKNLLKTNMLLQLDGSTPICEDIGRQMLCYNRRIPIPELEARIDAVNAEIIREVCTKYIYDKSPAVAAVGPIEQLPDFKQICSNMCWLHD</sequence>
<dbReference type="PANTHER" id="PTHR11851:SF103">
    <property type="entry name" value="MITOCHONDRIAL-PROCESSING PEPTIDASE SUBUNIT BETA"/>
    <property type="match status" value="1"/>
</dbReference>
<keyword evidence="10" id="KW-0378">Hydrolase</keyword>
<dbReference type="Pfam" id="PF00675">
    <property type="entry name" value="Peptidase_M16"/>
    <property type="match status" value="2"/>
</dbReference>
<comment type="catalytic activity">
    <reaction evidence="1">
        <text>Release of N-terminal transit peptides from precursor proteins imported into the mitochondrion, typically with Arg in position P2.</text>
        <dbReference type="EC" id="3.4.24.64"/>
    </reaction>
</comment>
<dbReference type="Gene3D" id="3.30.830.10">
    <property type="entry name" value="Metalloenzyme, LuxS/M16 peptidase-like"/>
    <property type="match status" value="2"/>
</dbReference>
<dbReference type="EC" id="3.4.24.64" evidence="6"/>
<evidence type="ECO:0000256" key="5">
    <source>
        <dbReference type="ARBA" id="ARBA00011587"/>
    </source>
</evidence>
<comment type="function">
    <text evidence="16">Catalytic subunit of the essential mitochondrial processing protease (MPP), which cleaves the mitochondrial sequence off newly imported precursors proteins. Preferentially, cleaves after an arginine at position P2. Required for PINK1 turnover by coupling PINK1 mitochondrial import and cleavage, which results in subsequent PINK1 proteolysis.</text>
</comment>
<gene>
    <name evidence="20" type="ORF">DBR06_SOUSAS5910035</name>
</gene>
<dbReference type="GO" id="GO:0004222">
    <property type="term" value="F:metalloendopeptidase activity"/>
    <property type="evidence" value="ECO:0007669"/>
    <property type="project" value="UniProtKB-EC"/>
</dbReference>
<evidence type="ECO:0000256" key="8">
    <source>
        <dbReference type="ARBA" id="ARBA00022670"/>
    </source>
</evidence>
<keyword evidence="14" id="KW-0496">Mitochondrion</keyword>
<evidence type="ECO:0000256" key="7">
    <source>
        <dbReference type="ARBA" id="ARBA00020510"/>
    </source>
</evidence>
<evidence type="ECO:0000256" key="16">
    <source>
        <dbReference type="ARBA" id="ARBA00045433"/>
    </source>
</evidence>
<evidence type="ECO:0000256" key="17">
    <source>
        <dbReference type="RuleBase" id="RU004447"/>
    </source>
</evidence>
<comment type="caution">
    <text evidence="20">The sequence shown here is derived from an EMBL/GenBank/DDBJ whole genome shotgun (WGS) entry which is preliminary data.</text>
</comment>
<evidence type="ECO:0000259" key="19">
    <source>
        <dbReference type="Pfam" id="PF05193"/>
    </source>
</evidence>
<dbReference type="Proteomes" id="UP000295264">
    <property type="component" value="Unassembled WGS sequence"/>
</dbReference>
<dbReference type="InterPro" id="IPR007863">
    <property type="entry name" value="Peptidase_M16_C"/>
</dbReference>